<keyword evidence="8" id="KW-0808">Transferase</keyword>
<dbReference type="EMBL" id="JAFNEN010000499">
    <property type="protein sequence ID" value="KAG8181702.1"/>
    <property type="molecule type" value="Genomic_DNA"/>
</dbReference>
<evidence type="ECO:0000256" key="10">
    <source>
        <dbReference type="ARBA" id="ARBA00022723"/>
    </source>
</evidence>
<evidence type="ECO:0000256" key="11">
    <source>
        <dbReference type="ARBA" id="ARBA00022741"/>
    </source>
</evidence>
<evidence type="ECO:0000256" key="17">
    <source>
        <dbReference type="ARBA" id="ARBA00023211"/>
    </source>
</evidence>
<evidence type="ECO:0000256" key="7">
    <source>
        <dbReference type="ARBA" id="ARBA00022676"/>
    </source>
</evidence>
<dbReference type="InterPro" id="IPR003378">
    <property type="entry name" value="Fringe-like_glycosylTrfase"/>
</dbReference>
<evidence type="ECO:0000256" key="1">
    <source>
        <dbReference type="ARBA" id="ARBA00001936"/>
    </source>
</evidence>
<comment type="similarity">
    <text evidence="4">Belongs to the glycosyltransferase 31 family. Beta3-Gal-T subfamily.</text>
</comment>
<comment type="caution">
    <text evidence="25">The sequence shown here is derived from an EMBL/GenBank/DDBJ whole genome shotgun (WGS) entry which is preliminary data.</text>
</comment>
<evidence type="ECO:0000256" key="18">
    <source>
        <dbReference type="ARBA" id="ARBA00040898"/>
    </source>
</evidence>
<comment type="subcellular location">
    <subcellularLocation>
        <location evidence="2">Membrane</location>
        <topology evidence="2">Single-pass type II membrane protein</topology>
    </subcellularLocation>
</comment>
<evidence type="ECO:0000256" key="3">
    <source>
        <dbReference type="ARBA" id="ARBA00004922"/>
    </source>
</evidence>
<evidence type="ECO:0000256" key="9">
    <source>
        <dbReference type="ARBA" id="ARBA00022692"/>
    </source>
</evidence>
<evidence type="ECO:0000256" key="22">
    <source>
        <dbReference type="ARBA" id="ARBA00059245"/>
    </source>
</evidence>
<evidence type="ECO:0000259" key="24">
    <source>
        <dbReference type="Pfam" id="PF02434"/>
    </source>
</evidence>
<keyword evidence="7" id="KW-0328">Glycosyltransferase</keyword>
<evidence type="ECO:0000256" key="12">
    <source>
        <dbReference type="ARBA" id="ARBA00022968"/>
    </source>
</evidence>
<evidence type="ECO:0000256" key="21">
    <source>
        <dbReference type="ARBA" id="ARBA00043065"/>
    </source>
</evidence>
<evidence type="ECO:0000256" key="19">
    <source>
        <dbReference type="ARBA" id="ARBA00041226"/>
    </source>
</evidence>
<keyword evidence="15" id="KW-1015">Disulfide bond</keyword>
<keyword evidence="16" id="KW-0325">Glycoprotein</keyword>
<evidence type="ECO:0000256" key="15">
    <source>
        <dbReference type="ARBA" id="ARBA00023157"/>
    </source>
</evidence>
<feature type="domain" description="Fringe-like glycosyltransferase" evidence="24">
    <location>
        <begin position="95"/>
        <end position="255"/>
    </location>
</feature>
<evidence type="ECO:0000256" key="14">
    <source>
        <dbReference type="ARBA" id="ARBA00023136"/>
    </source>
</evidence>
<comment type="cofactor">
    <cofactor evidence="1">
        <name>Mn(2+)</name>
        <dbReference type="ChEBI" id="CHEBI:29035"/>
    </cofactor>
</comment>
<name>A0AAV6UBH2_9ARAC</name>
<dbReference type="GO" id="GO:0016263">
    <property type="term" value="F:glycoprotein-N-acetylgalactosamine 3-beta-galactosyltransferase activity"/>
    <property type="evidence" value="ECO:0007669"/>
    <property type="project" value="UniProtKB-EC"/>
</dbReference>
<dbReference type="Gene3D" id="3.90.550.50">
    <property type="match status" value="1"/>
</dbReference>
<evidence type="ECO:0000256" key="8">
    <source>
        <dbReference type="ARBA" id="ARBA00022679"/>
    </source>
</evidence>
<feature type="transmembrane region" description="Helical" evidence="23">
    <location>
        <begin position="14"/>
        <end position="38"/>
    </location>
</feature>
<keyword evidence="12" id="KW-0735">Signal-anchor</keyword>
<evidence type="ECO:0000256" key="23">
    <source>
        <dbReference type="SAM" id="Phobius"/>
    </source>
</evidence>
<dbReference type="FunFam" id="3.90.550.50:FF:000017">
    <property type="entry name" value="Glycoprotein-N-acetylgalactosamine 3-beta-galactosyltransferase 1"/>
    <property type="match status" value="1"/>
</dbReference>
<evidence type="ECO:0000256" key="16">
    <source>
        <dbReference type="ARBA" id="ARBA00023180"/>
    </source>
</evidence>
<accession>A0AAV6UBH2</accession>
<evidence type="ECO:0000313" key="25">
    <source>
        <dbReference type="EMBL" id="KAG8181702.1"/>
    </source>
</evidence>
<evidence type="ECO:0000256" key="2">
    <source>
        <dbReference type="ARBA" id="ARBA00004606"/>
    </source>
</evidence>
<dbReference type="GO" id="GO:0000166">
    <property type="term" value="F:nucleotide binding"/>
    <property type="evidence" value="ECO:0007669"/>
    <property type="project" value="UniProtKB-KW"/>
</dbReference>
<evidence type="ECO:0000313" key="26">
    <source>
        <dbReference type="Proteomes" id="UP000827092"/>
    </source>
</evidence>
<keyword evidence="11" id="KW-0547">Nucleotide-binding</keyword>
<protein>
    <recommendedName>
        <fullName evidence="18">Glycoprotein-N-acetylgalactosamine 3-beta-galactosyltransferase 1</fullName>
        <ecNumber evidence="6">2.4.1.122</ecNumber>
    </recommendedName>
    <alternativeName>
        <fullName evidence="20">Core 1 O-glycan T-synthase</fullName>
    </alternativeName>
    <alternativeName>
        <fullName evidence="21">Core 1 UDP-galactose:N-acetylgalactosamine-alpha-R beta 1,3-galactosyltransferase 1</fullName>
    </alternativeName>
    <alternativeName>
        <fullName evidence="19">Core 1 beta1,3-galactosyltransferase 1</fullName>
    </alternativeName>
</protein>
<keyword evidence="14 23" id="KW-0472">Membrane</keyword>
<dbReference type="PANTHER" id="PTHR23033">
    <property type="entry name" value="BETA1,3-GALACTOSYLTRANSFERASE"/>
    <property type="match status" value="1"/>
</dbReference>
<dbReference type="Proteomes" id="UP000827092">
    <property type="component" value="Unassembled WGS sequence"/>
</dbReference>
<dbReference type="Pfam" id="PF02434">
    <property type="entry name" value="Fringe"/>
    <property type="match status" value="1"/>
</dbReference>
<evidence type="ECO:0000256" key="5">
    <source>
        <dbReference type="ARBA" id="ARBA00011748"/>
    </source>
</evidence>
<dbReference type="GO" id="GO:0030145">
    <property type="term" value="F:manganese ion binding"/>
    <property type="evidence" value="ECO:0007669"/>
    <property type="project" value="UniProtKB-ARBA"/>
</dbReference>
<dbReference type="AlphaFoldDB" id="A0AAV6UBH2"/>
<dbReference type="EC" id="2.4.1.122" evidence="6"/>
<proteinExistence type="inferred from homology"/>
<keyword evidence="10" id="KW-0479">Metal-binding</keyword>
<evidence type="ECO:0000256" key="20">
    <source>
        <dbReference type="ARBA" id="ARBA00042009"/>
    </source>
</evidence>
<dbReference type="GO" id="GO:0016020">
    <property type="term" value="C:membrane"/>
    <property type="evidence" value="ECO:0007669"/>
    <property type="project" value="UniProtKB-SubCell"/>
</dbReference>
<comment type="function">
    <text evidence="22">Glycosyltransferase that generates the core 1 O-glycan Gal-beta1-3GalNAc-alpha1-Ser/Thr (T antigen), which is a precursor for many extended O-glycans in glycoproteins.</text>
</comment>
<keyword evidence="26" id="KW-1185">Reference proteome</keyword>
<comment type="subunit">
    <text evidence="5">Homodimer; disulfide-linked.</text>
</comment>
<keyword evidence="17" id="KW-0464">Manganese</keyword>
<evidence type="ECO:0000256" key="13">
    <source>
        <dbReference type="ARBA" id="ARBA00022989"/>
    </source>
</evidence>
<reference evidence="25 26" key="1">
    <citation type="journal article" date="2022" name="Nat. Ecol. Evol.">
        <title>A masculinizing supergene underlies an exaggerated male reproductive morph in a spider.</title>
        <authorList>
            <person name="Hendrickx F."/>
            <person name="De Corte Z."/>
            <person name="Sonet G."/>
            <person name="Van Belleghem S.M."/>
            <person name="Kostlbacher S."/>
            <person name="Vangestel C."/>
        </authorList>
    </citation>
    <scope>NUCLEOTIDE SEQUENCE [LARGE SCALE GENOMIC DNA]</scope>
    <source>
        <strain evidence="25">W744_W776</strain>
    </source>
</reference>
<dbReference type="PANTHER" id="PTHR23033:SF14">
    <property type="entry name" value="GLYCOPROTEIN-N-ACETYLGALACTOSAMINE 3-BETA-GALACTOSYLTRANSFERASE 1-RELATED"/>
    <property type="match status" value="1"/>
</dbReference>
<evidence type="ECO:0000256" key="4">
    <source>
        <dbReference type="ARBA" id="ARBA00006462"/>
    </source>
</evidence>
<dbReference type="InterPro" id="IPR026050">
    <property type="entry name" value="C1GALT1/C1GALT1_chp1"/>
</dbReference>
<gene>
    <name evidence="25" type="ORF">JTE90_025677</name>
</gene>
<sequence>MSFPTSSRVFGKHIFSFVFGISIGFSVAQVWMNVATWVSKDTFWSSRIDEFKDIKKDNELVSEDHHFNERDVQFQKDNSTGSGKLDQGIRLLCWIMTAPSNHETKAKAVKTTWGQRCNILLFMSSEEDHDLPTVALSVEEGRDHLFGKTKKAFKYVYEHYLDKADWFMKTDDDTYVIVENLRFMLQSHSPDEPIYFGRQFYKYVRQGYMSGGAGYVLSREAVRRFVERALPDPEKCWEASAGAEDVEIGTCLQNVEVVPGETRDSLGRGRFFPFSPEMQLIPGYLDEGNWYWDYTNISYQLNNDCCSDRAISFHYINPEMMQLFDYLIYQLRPYGSTMTLTGTNVAILQKQMSPTNVTNS</sequence>
<evidence type="ECO:0000256" key="6">
    <source>
        <dbReference type="ARBA" id="ARBA00012557"/>
    </source>
</evidence>
<keyword evidence="13 23" id="KW-1133">Transmembrane helix</keyword>
<comment type="pathway">
    <text evidence="3">Protein modification; protein glycosylation.</text>
</comment>
<organism evidence="25 26">
    <name type="scientific">Oedothorax gibbosus</name>
    <dbReference type="NCBI Taxonomy" id="931172"/>
    <lineage>
        <taxon>Eukaryota</taxon>
        <taxon>Metazoa</taxon>
        <taxon>Ecdysozoa</taxon>
        <taxon>Arthropoda</taxon>
        <taxon>Chelicerata</taxon>
        <taxon>Arachnida</taxon>
        <taxon>Araneae</taxon>
        <taxon>Araneomorphae</taxon>
        <taxon>Entelegynae</taxon>
        <taxon>Araneoidea</taxon>
        <taxon>Linyphiidae</taxon>
        <taxon>Erigoninae</taxon>
        <taxon>Oedothorax</taxon>
    </lineage>
</organism>
<keyword evidence="9 23" id="KW-0812">Transmembrane</keyword>